<accession>A0A139WHN0</accession>
<dbReference type="Pfam" id="PF07004">
    <property type="entry name" value="SHIPPO-rpt"/>
    <property type="match status" value="2"/>
</dbReference>
<gene>
    <name evidence="1" type="primary">AUGUSTUS-3.0.2_33253</name>
    <name evidence="1" type="ORF">TcasGA2_TC033253</name>
</gene>
<dbReference type="eggNOG" id="ENOG502QT7V">
    <property type="taxonomic scope" value="Eukaryota"/>
</dbReference>
<protein>
    <submittedName>
        <fullName evidence="1">Sperm-tail PG-rich repeat-containing protein 2-like Protein</fullName>
    </submittedName>
</protein>
<dbReference type="AlphaFoldDB" id="A0A139WHN0"/>
<name>A0A139WHN0_TRICA</name>
<keyword evidence="2" id="KW-1185">Reference proteome</keyword>
<proteinExistence type="predicted"/>
<dbReference type="OMA" id="YKRILCK"/>
<dbReference type="Proteomes" id="UP000007266">
    <property type="component" value="Linkage group 5"/>
</dbReference>
<reference evidence="1 2" key="2">
    <citation type="journal article" date="2010" name="Nucleic Acids Res.">
        <title>BeetleBase in 2010: revisions to provide comprehensive genomic information for Tribolium castaneum.</title>
        <authorList>
            <person name="Kim H.S."/>
            <person name="Murphy T."/>
            <person name="Xia J."/>
            <person name="Caragea D."/>
            <person name="Park Y."/>
            <person name="Beeman R.W."/>
            <person name="Lorenzen M.D."/>
            <person name="Butcher S."/>
            <person name="Manak J.R."/>
            <person name="Brown S.J."/>
        </authorList>
    </citation>
    <scope>GENOME REANNOTATION</scope>
    <source>
        <strain evidence="1 2">Georgia GA2</strain>
    </source>
</reference>
<dbReference type="PANTHER" id="PTHR21580">
    <property type="entry name" value="SHIPPO-1-RELATED"/>
    <property type="match status" value="1"/>
</dbReference>
<dbReference type="InterPro" id="IPR051291">
    <property type="entry name" value="CIMAP"/>
</dbReference>
<dbReference type="OrthoDB" id="406368at2759"/>
<evidence type="ECO:0000313" key="2">
    <source>
        <dbReference type="Proteomes" id="UP000007266"/>
    </source>
</evidence>
<dbReference type="InterPro" id="IPR010736">
    <property type="entry name" value="SHIPPO-rpt"/>
</dbReference>
<organism evidence="1 2">
    <name type="scientific">Tribolium castaneum</name>
    <name type="common">Red flour beetle</name>
    <dbReference type="NCBI Taxonomy" id="7070"/>
    <lineage>
        <taxon>Eukaryota</taxon>
        <taxon>Metazoa</taxon>
        <taxon>Ecdysozoa</taxon>
        <taxon>Arthropoda</taxon>
        <taxon>Hexapoda</taxon>
        <taxon>Insecta</taxon>
        <taxon>Pterygota</taxon>
        <taxon>Neoptera</taxon>
        <taxon>Endopterygota</taxon>
        <taxon>Coleoptera</taxon>
        <taxon>Polyphaga</taxon>
        <taxon>Cucujiformia</taxon>
        <taxon>Tenebrionidae</taxon>
        <taxon>Tenebrionidae incertae sedis</taxon>
        <taxon>Tribolium</taxon>
    </lineage>
</organism>
<reference evidence="1 2" key="1">
    <citation type="journal article" date="2008" name="Nature">
        <title>The genome of the model beetle and pest Tribolium castaneum.</title>
        <authorList>
            <consortium name="Tribolium Genome Sequencing Consortium"/>
            <person name="Richards S."/>
            <person name="Gibbs R.A."/>
            <person name="Weinstock G.M."/>
            <person name="Brown S.J."/>
            <person name="Denell R."/>
            <person name="Beeman R.W."/>
            <person name="Gibbs R."/>
            <person name="Beeman R.W."/>
            <person name="Brown S.J."/>
            <person name="Bucher G."/>
            <person name="Friedrich M."/>
            <person name="Grimmelikhuijzen C.J."/>
            <person name="Klingler M."/>
            <person name="Lorenzen M."/>
            <person name="Richards S."/>
            <person name="Roth S."/>
            <person name="Schroder R."/>
            <person name="Tautz D."/>
            <person name="Zdobnov E.M."/>
            <person name="Muzny D."/>
            <person name="Gibbs R.A."/>
            <person name="Weinstock G.M."/>
            <person name="Attaway T."/>
            <person name="Bell S."/>
            <person name="Buhay C.J."/>
            <person name="Chandrabose M.N."/>
            <person name="Chavez D."/>
            <person name="Clerk-Blankenburg K.P."/>
            <person name="Cree A."/>
            <person name="Dao M."/>
            <person name="Davis C."/>
            <person name="Chacko J."/>
            <person name="Dinh H."/>
            <person name="Dugan-Rocha S."/>
            <person name="Fowler G."/>
            <person name="Garner T.T."/>
            <person name="Garnes J."/>
            <person name="Gnirke A."/>
            <person name="Hawes A."/>
            <person name="Hernandez J."/>
            <person name="Hines S."/>
            <person name="Holder M."/>
            <person name="Hume J."/>
            <person name="Jhangiani S.N."/>
            <person name="Joshi V."/>
            <person name="Khan Z.M."/>
            <person name="Jackson L."/>
            <person name="Kovar C."/>
            <person name="Kowis A."/>
            <person name="Lee S."/>
            <person name="Lewis L.R."/>
            <person name="Margolis J."/>
            <person name="Morgan M."/>
            <person name="Nazareth L.V."/>
            <person name="Nguyen N."/>
            <person name="Okwuonu G."/>
            <person name="Parker D."/>
            <person name="Richards S."/>
            <person name="Ruiz S.J."/>
            <person name="Santibanez J."/>
            <person name="Savard J."/>
            <person name="Scherer S.E."/>
            <person name="Schneider B."/>
            <person name="Sodergren E."/>
            <person name="Tautz D."/>
            <person name="Vattahil S."/>
            <person name="Villasana D."/>
            <person name="White C.S."/>
            <person name="Wright R."/>
            <person name="Park Y."/>
            <person name="Beeman R.W."/>
            <person name="Lord J."/>
            <person name="Oppert B."/>
            <person name="Lorenzen M."/>
            <person name="Brown S."/>
            <person name="Wang L."/>
            <person name="Savard J."/>
            <person name="Tautz D."/>
            <person name="Richards S."/>
            <person name="Weinstock G."/>
            <person name="Gibbs R.A."/>
            <person name="Liu Y."/>
            <person name="Worley K."/>
            <person name="Weinstock G."/>
            <person name="Elsik C.G."/>
            <person name="Reese J.T."/>
            <person name="Elhaik E."/>
            <person name="Landan G."/>
            <person name="Graur D."/>
            <person name="Arensburger P."/>
            <person name="Atkinson P."/>
            <person name="Beeman R.W."/>
            <person name="Beidler J."/>
            <person name="Brown S.J."/>
            <person name="Demuth J.P."/>
            <person name="Drury D.W."/>
            <person name="Du Y.Z."/>
            <person name="Fujiwara H."/>
            <person name="Lorenzen M."/>
            <person name="Maselli V."/>
            <person name="Osanai M."/>
            <person name="Park Y."/>
            <person name="Robertson H.M."/>
            <person name="Tu Z."/>
            <person name="Wang J.J."/>
            <person name="Wang S."/>
            <person name="Richards S."/>
            <person name="Song H."/>
            <person name="Zhang L."/>
            <person name="Sodergren E."/>
            <person name="Werner D."/>
            <person name="Stanke M."/>
            <person name="Morgenstern B."/>
            <person name="Solovyev V."/>
            <person name="Kosarev P."/>
            <person name="Brown G."/>
            <person name="Chen H.C."/>
            <person name="Ermolaeva O."/>
            <person name="Hlavina W."/>
            <person name="Kapustin Y."/>
            <person name="Kiryutin B."/>
            <person name="Kitts P."/>
            <person name="Maglott D."/>
            <person name="Pruitt K."/>
            <person name="Sapojnikov V."/>
            <person name="Souvorov A."/>
            <person name="Mackey A.J."/>
            <person name="Waterhouse R.M."/>
            <person name="Wyder S."/>
            <person name="Zdobnov E.M."/>
            <person name="Zdobnov E.M."/>
            <person name="Wyder S."/>
            <person name="Kriventseva E.V."/>
            <person name="Kadowaki T."/>
            <person name="Bork P."/>
            <person name="Aranda M."/>
            <person name="Bao R."/>
            <person name="Beermann A."/>
            <person name="Berns N."/>
            <person name="Bolognesi R."/>
            <person name="Bonneton F."/>
            <person name="Bopp D."/>
            <person name="Brown S.J."/>
            <person name="Bucher G."/>
            <person name="Butts T."/>
            <person name="Chaumot A."/>
            <person name="Denell R.E."/>
            <person name="Ferrier D.E."/>
            <person name="Friedrich M."/>
            <person name="Gordon C.M."/>
            <person name="Jindra M."/>
            <person name="Klingler M."/>
            <person name="Lan Q."/>
            <person name="Lattorff H.M."/>
            <person name="Laudet V."/>
            <person name="von Levetsow C."/>
            <person name="Liu Z."/>
            <person name="Lutz R."/>
            <person name="Lynch J.A."/>
            <person name="da Fonseca R.N."/>
            <person name="Posnien N."/>
            <person name="Reuter R."/>
            <person name="Roth S."/>
            <person name="Savard J."/>
            <person name="Schinko J.B."/>
            <person name="Schmitt C."/>
            <person name="Schoppmeier M."/>
            <person name="Schroder R."/>
            <person name="Shippy T.D."/>
            <person name="Simonnet F."/>
            <person name="Marques-Souza H."/>
            <person name="Tautz D."/>
            <person name="Tomoyasu Y."/>
            <person name="Trauner J."/>
            <person name="Van der Zee M."/>
            <person name="Vervoort M."/>
            <person name="Wittkopp N."/>
            <person name="Wimmer E.A."/>
            <person name="Yang X."/>
            <person name="Jones A.K."/>
            <person name="Sattelle D.B."/>
            <person name="Ebert P.R."/>
            <person name="Nelson D."/>
            <person name="Scott J.G."/>
            <person name="Beeman R.W."/>
            <person name="Muthukrishnan S."/>
            <person name="Kramer K.J."/>
            <person name="Arakane Y."/>
            <person name="Beeman R.W."/>
            <person name="Zhu Q."/>
            <person name="Hogenkamp D."/>
            <person name="Dixit R."/>
            <person name="Oppert B."/>
            <person name="Jiang H."/>
            <person name="Zou Z."/>
            <person name="Marshall J."/>
            <person name="Elpidina E."/>
            <person name="Vinokurov K."/>
            <person name="Oppert C."/>
            <person name="Zou Z."/>
            <person name="Evans J."/>
            <person name="Lu Z."/>
            <person name="Zhao P."/>
            <person name="Sumathipala N."/>
            <person name="Altincicek B."/>
            <person name="Vilcinskas A."/>
            <person name="Williams M."/>
            <person name="Hultmark D."/>
            <person name="Hetru C."/>
            <person name="Jiang H."/>
            <person name="Grimmelikhuijzen C.J."/>
            <person name="Hauser F."/>
            <person name="Cazzamali G."/>
            <person name="Williamson M."/>
            <person name="Park Y."/>
            <person name="Li B."/>
            <person name="Tanaka Y."/>
            <person name="Predel R."/>
            <person name="Neupert S."/>
            <person name="Schachtner J."/>
            <person name="Verleyen P."/>
            <person name="Raible F."/>
            <person name="Bork P."/>
            <person name="Friedrich M."/>
            <person name="Walden K.K."/>
            <person name="Robertson H.M."/>
            <person name="Angeli S."/>
            <person name="Foret S."/>
            <person name="Bucher G."/>
            <person name="Schuetz S."/>
            <person name="Maleszka R."/>
            <person name="Wimmer E.A."/>
            <person name="Beeman R.W."/>
            <person name="Lorenzen M."/>
            <person name="Tomoyasu Y."/>
            <person name="Miller S.C."/>
            <person name="Grossmann D."/>
            <person name="Bucher G."/>
        </authorList>
    </citation>
    <scope>NUCLEOTIDE SEQUENCE [LARGE SCALE GENOMIC DNA]</scope>
    <source>
        <strain evidence="1 2">Georgia GA2</strain>
    </source>
</reference>
<sequence length="564" mass="64193">MYDVSSRTVLVKSSTGENVGPSTYVICEPHCRKQNYAPFLSTKIKTPSFITKLNTNAIYDVRDYRTRIKGGSSIRNRAPRFVYKADETPAPTKYNPKPIQCGKKKLTLDPTKPKVYLCAVPYSSTVTAPTIPSKVDENGYELDNEGRIIKVPPDEKVPIDLEIKSQFGVGKGWRWACRTSERFDDKKYRTVGPGPAAYAVEVPKCAKAEEDEKYREMARLFTFIPRYVEAQEMKAQREKMPGPGSYDLDTSKKECESIKPRPFISATTRFSYKISDTPAPTQYTVCDCSTKQRQFSTKCAPFGVESPRFKRKKLACTPGPACYDIKGPLQQKIESKKNRFALCDPPFNVTAPRKINFAPRDAAFTPSAADYPQDKDEEECDDTMEIYSSVFKNCVERFPCLKDGKESIGPAEYNISESFSKSRSRKCHSVAEVPFNSSGPRSVTPAVKTGVPCPSSYKNERGLDYRGCRFGMSPRFKCVEETPGPGLYNIHPRLEKSTYRAYDTHNLKLKENVLRKKLKTAPWDTRKHWCSVLKKQRLLNWFNVELDFEERMILLIQKLFDKPI</sequence>
<dbReference type="PANTHER" id="PTHR21580:SF60">
    <property type="entry name" value="SPERM-TAIL PG-RICH REPEAT-CONTAINING PROTEIN 2"/>
    <property type="match status" value="1"/>
</dbReference>
<dbReference type="STRING" id="7070.A0A139WHN0"/>
<evidence type="ECO:0000313" key="1">
    <source>
        <dbReference type="EMBL" id="KYB27436.1"/>
    </source>
</evidence>
<dbReference type="KEGG" id="tca:103313284"/>
<dbReference type="InParanoid" id="A0A139WHN0"/>
<dbReference type="EMBL" id="KQ971343">
    <property type="protein sequence ID" value="KYB27436.1"/>
    <property type="molecule type" value="Genomic_DNA"/>
</dbReference>